<dbReference type="AlphaFoldDB" id="T1B458"/>
<evidence type="ECO:0000313" key="1">
    <source>
        <dbReference type="EMBL" id="EQD67691.1"/>
    </source>
</evidence>
<dbReference type="EMBL" id="AUZY01003708">
    <property type="protein sequence ID" value="EQD67691.1"/>
    <property type="molecule type" value="Genomic_DNA"/>
</dbReference>
<feature type="non-terminal residue" evidence="1">
    <location>
        <position position="351"/>
    </location>
</feature>
<sequence length="351" mass="37973">CTMVRTLIMILAYLNFSITISITGQKNIFGFVTSSTGAPITSVSVVVLNKTSLSYVTQQFSGDQYTVFSNNWTNSVVVISAPGYSPMQLYPVTSGDHSVVLTPSNSSIMTAYSLSSNPAYLNVTVTYSLNNSTPIPNLPNASVDSLYWQEVLDKFSQSYISSYLTLQFLNYTNSTITVGSYNYALQSAKVSGTPTLTTSTLSASVNATYYNKNVTTSVYKPPLTVKIYGLKANSEPGNLQYLYEFAYGNTSIGLASSSVTVTSYTSPIKISTLSSTGFFTLNFGSLKLPTFVNSNTVFSWSGLSSSEYMLNSSLKNTVFVVPTNTSVSINVSNAFYNPVTGQSNYLLSNFT</sequence>
<protein>
    <submittedName>
        <fullName evidence="1">PKD domain protein</fullName>
    </submittedName>
</protein>
<name>T1B458_9ZZZZ</name>
<reference evidence="1" key="2">
    <citation type="journal article" date="2014" name="ISME J.">
        <title>Microbial stratification in low pH oxic and suboxic macroscopic growths along an acid mine drainage.</title>
        <authorList>
            <person name="Mendez-Garcia C."/>
            <person name="Mesa V."/>
            <person name="Sprenger R.R."/>
            <person name="Richter M."/>
            <person name="Diez M.S."/>
            <person name="Solano J."/>
            <person name="Bargiela R."/>
            <person name="Golyshina O.V."/>
            <person name="Manteca A."/>
            <person name="Ramos J.L."/>
            <person name="Gallego J.R."/>
            <person name="Llorente I."/>
            <person name="Martins Dos Santos V.A."/>
            <person name="Jensen O.N."/>
            <person name="Pelaez A.I."/>
            <person name="Sanchez J."/>
            <person name="Ferrer M."/>
        </authorList>
    </citation>
    <scope>NUCLEOTIDE SEQUENCE</scope>
</reference>
<accession>T1B458</accession>
<comment type="caution">
    <text evidence="1">The sequence shown here is derived from an EMBL/GenBank/DDBJ whole genome shotgun (WGS) entry which is preliminary data.</text>
</comment>
<proteinExistence type="predicted"/>
<organism evidence="1">
    <name type="scientific">mine drainage metagenome</name>
    <dbReference type="NCBI Taxonomy" id="410659"/>
    <lineage>
        <taxon>unclassified sequences</taxon>
        <taxon>metagenomes</taxon>
        <taxon>ecological metagenomes</taxon>
    </lineage>
</organism>
<feature type="non-terminal residue" evidence="1">
    <location>
        <position position="1"/>
    </location>
</feature>
<gene>
    <name evidence="1" type="ORF">B1B_05846</name>
</gene>
<reference evidence="1" key="1">
    <citation type="submission" date="2013-08" db="EMBL/GenBank/DDBJ databases">
        <authorList>
            <person name="Mendez C."/>
            <person name="Richter M."/>
            <person name="Ferrer M."/>
            <person name="Sanchez J."/>
        </authorList>
    </citation>
    <scope>NUCLEOTIDE SEQUENCE</scope>
</reference>